<dbReference type="AlphaFoldDB" id="A0AAD6YZ57"/>
<feature type="compositionally biased region" description="Polar residues" evidence="1">
    <location>
        <begin position="157"/>
        <end position="169"/>
    </location>
</feature>
<protein>
    <submittedName>
        <fullName evidence="2">Uncharacterized protein</fullName>
    </submittedName>
</protein>
<dbReference type="EMBL" id="JARIHO010000133">
    <property type="protein sequence ID" value="KAJ7301528.1"/>
    <property type="molecule type" value="Genomic_DNA"/>
</dbReference>
<proteinExistence type="predicted"/>
<feature type="region of interest" description="Disordered" evidence="1">
    <location>
        <begin position="92"/>
        <end position="191"/>
    </location>
</feature>
<dbReference type="Proteomes" id="UP001218218">
    <property type="component" value="Unassembled WGS sequence"/>
</dbReference>
<reference evidence="2" key="1">
    <citation type="submission" date="2023-03" db="EMBL/GenBank/DDBJ databases">
        <title>Massive genome expansion in bonnet fungi (Mycena s.s.) driven by repeated elements and novel gene families across ecological guilds.</title>
        <authorList>
            <consortium name="Lawrence Berkeley National Laboratory"/>
            <person name="Harder C.B."/>
            <person name="Miyauchi S."/>
            <person name="Viragh M."/>
            <person name="Kuo A."/>
            <person name="Thoen E."/>
            <person name="Andreopoulos B."/>
            <person name="Lu D."/>
            <person name="Skrede I."/>
            <person name="Drula E."/>
            <person name="Henrissat B."/>
            <person name="Morin E."/>
            <person name="Kohler A."/>
            <person name="Barry K."/>
            <person name="LaButti K."/>
            <person name="Morin E."/>
            <person name="Salamov A."/>
            <person name="Lipzen A."/>
            <person name="Mereny Z."/>
            <person name="Hegedus B."/>
            <person name="Baldrian P."/>
            <person name="Stursova M."/>
            <person name="Weitz H."/>
            <person name="Taylor A."/>
            <person name="Grigoriev I.V."/>
            <person name="Nagy L.G."/>
            <person name="Martin F."/>
            <person name="Kauserud H."/>
        </authorList>
    </citation>
    <scope>NUCLEOTIDE SEQUENCE</scope>
    <source>
        <strain evidence="2">CBHHK002</strain>
    </source>
</reference>
<sequence length="487" mass="54313">MANKPILLWPQRRISRSARSTLAYTFDRQVMGAVIQSRVHYSFADCLLHENQLVIRRENSDPVYRGEVRPDESCAAILGSVSDSDLSELLDTDLESESDGSDELSSPNLPSSPDPLPGSSPASTRESTPAAEHLSSPHTPYRRIVTYASRDRHRFEQGNTQSEAQVTPRRSSRLRAAAEPTPPAFSADPDHGIFTTEQLRNDGCGVYPWINDKPRPLIDRHTFIMAVVAGAPKNNGLWWEHIHRGAVKALNRVFRDFDFKEVEGDHHIRFGITFGEEYAAPHGIGHLVPNLRYITLLENNEALNAISGYQNHLYQHFAGQGHASVRAKVDELISREIVFPAYQHSVFTTTEISLGNAPSPAHKNVGTAFNTMEVITVLGSWDSRKGGGIMFWDDNTVIELVPGASVLFPAGTKHYSLVAVAPHETRYVFRQYCHAGVLRWVEKGGRSDVEFEVGARQDEVEAWNEIRAKRGHASARMFSKIGDIFVI</sequence>
<gene>
    <name evidence="3" type="ORF">DFH08DRAFT_825778</name>
    <name evidence="2" type="ORF">DFH08DRAFT_827485</name>
</gene>
<dbReference type="EMBL" id="JARIHO010000104">
    <property type="protein sequence ID" value="KAJ7303683.1"/>
    <property type="molecule type" value="Genomic_DNA"/>
</dbReference>
<name>A0AAD6YZ57_9AGAR</name>
<accession>A0AAD6YZ57</accession>
<evidence type="ECO:0000313" key="3">
    <source>
        <dbReference type="EMBL" id="KAJ7303683.1"/>
    </source>
</evidence>
<evidence type="ECO:0000313" key="4">
    <source>
        <dbReference type="Proteomes" id="UP001218218"/>
    </source>
</evidence>
<evidence type="ECO:0000313" key="2">
    <source>
        <dbReference type="EMBL" id="KAJ7301528.1"/>
    </source>
</evidence>
<feature type="compositionally biased region" description="Acidic residues" evidence="1">
    <location>
        <begin position="92"/>
        <end position="102"/>
    </location>
</feature>
<evidence type="ECO:0000256" key="1">
    <source>
        <dbReference type="SAM" id="MobiDB-lite"/>
    </source>
</evidence>
<keyword evidence="4" id="KW-1185">Reference proteome</keyword>
<comment type="caution">
    <text evidence="2">The sequence shown here is derived from an EMBL/GenBank/DDBJ whole genome shotgun (WGS) entry which is preliminary data.</text>
</comment>
<organism evidence="2 4">
    <name type="scientific">Mycena albidolilacea</name>
    <dbReference type="NCBI Taxonomy" id="1033008"/>
    <lineage>
        <taxon>Eukaryota</taxon>
        <taxon>Fungi</taxon>
        <taxon>Dikarya</taxon>
        <taxon>Basidiomycota</taxon>
        <taxon>Agaricomycotina</taxon>
        <taxon>Agaricomycetes</taxon>
        <taxon>Agaricomycetidae</taxon>
        <taxon>Agaricales</taxon>
        <taxon>Marasmiineae</taxon>
        <taxon>Mycenaceae</taxon>
        <taxon>Mycena</taxon>
    </lineage>
</organism>